<sequence>MTGPKQRRRPLLFLDVDGPLIPFGSTPEEHPTYQTLSSPCPDENPLVSRINPEHGKRLMEFDCDLVWATSWMDDANECIAPRLGLPRLSMVTWPDAPAIEEQDARHGLHWKTRTLVTWAAGRPFAWLDDEITDNDRAWVSAHHPGLALLRRVDPKHGIIQADYNAVEEWLQGLVLPPPSPPQQPRRDQNRGG</sequence>
<protein>
    <recommendedName>
        <fullName evidence="4">Secreted protein</fullName>
    </recommendedName>
</protein>
<organism evidence="2 3">
    <name type="scientific">Actinomadura syzygii</name>
    <dbReference type="NCBI Taxonomy" id="1427538"/>
    <lineage>
        <taxon>Bacteria</taxon>
        <taxon>Bacillati</taxon>
        <taxon>Actinomycetota</taxon>
        <taxon>Actinomycetes</taxon>
        <taxon>Streptosporangiales</taxon>
        <taxon>Thermomonosporaceae</taxon>
        <taxon>Actinomadura</taxon>
    </lineage>
</organism>
<evidence type="ECO:0000313" key="2">
    <source>
        <dbReference type="EMBL" id="TYC08514.1"/>
    </source>
</evidence>
<proteinExistence type="predicted"/>
<keyword evidence="3" id="KW-1185">Reference proteome</keyword>
<dbReference type="Proteomes" id="UP000322634">
    <property type="component" value="Unassembled WGS sequence"/>
</dbReference>
<feature type="region of interest" description="Disordered" evidence="1">
    <location>
        <begin position="25"/>
        <end position="45"/>
    </location>
</feature>
<accession>A0A5D0TRX0</accession>
<dbReference type="AlphaFoldDB" id="A0A5D0TRX0"/>
<gene>
    <name evidence="2" type="ORF">FXF65_37060</name>
</gene>
<reference evidence="2 3" key="1">
    <citation type="submission" date="2019-08" db="EMBL/GenBank/DDBJ databases">
        <title>Actinomadura sp. nov. CYP1-5 isolated from mountain soil.</title>
        <authorList>
            <person name="Songsumanus A."/>
            <person name="Kuncharoen N."/>
            <person name="Kudo T."/>
            <person name="Yuki M."/>
            <person name="Igarashi Y."/>
            <person name="Tanasupawat S."/>
        </authorList>
    </citation>
    <scope>NUCLEOTIDE SEQUENCE [LARGE SCALE GENOMIC DNA]</scope>
    <source>
        <strain evidence="2 3">GKU157</strain>
    </source>
</reference>
<dbReference type="RefSeq" id="WP_148354763.1">
    <property type="nucleotide sequence ID" value="NZ_JBHSBF010000002.1"/>
</dbReference>
<evidence type="ECO:0008006" key="4">
    <source>
        <dbReference type="Google" id="ProtNLM"/>
    </source>
</evidence>
<comment type="caution">
    <text evidence="2">The sequence shown here is derived from an EMBL/GenBank/DDBJ whole genome shotgun (WGS) entry which is preliminary data.</text>
</comment>
<dbReference type="Pfam" id="PF18143">
    <property type="entry name" value="HAD_SAK_2"/>
    <property type="match status" value="1"/>
</dbReference>
<evidence type="ECO:0000256" key="1">
    <source>
        <dbReference type="SAM" id="MobiDB-lite"/>
    </source>
</evidence>
<dbReference type="EMBL" id="VSFF01000016">
    <property type="protein sequence ID" value="TYC08514.1"/>
    <property type="molecule type" value="Genomic_DNA"/>
</dbReference>
<evidence type="ECO:0000313" key="3">
    <source>
        <dbReference type="Proteomes" id="UP000322634"/>
    </source>
</evidence>
<name>A0A5D0TRX0_9ACTN</name>
<dbReference type="OrthoDB" id="5124141at2"/>